<proteinExistence type="predicted"/>
<comment type="caution">
    <text evidence="2">The sequence shown here is derived from an EMBL/GenBank/DDBJ whole genome shotgun (WGS) entry which is preliminary data.</text>
</comment>
<keyword evidence="1" id="KW-0812">Transmembrane</keyword>
<feature type="transmembrane region" description="Helical" evidence="1">
    <location>
        <begin position="181"/>
        <end position="202"/>
    </location>
</feature>
<evidence type="ECO:0000313" key="3">
    <source>
        <dbReference type="Proteomes" id="UP001161391"/>
    </source>
</evidence>
<organism evidence="2 3">
    <name type="scientific">Algimonas ampicilliniresistens</name>
    <dbReference type="NCBI Taxonomy" id="1298735"/>
    <lineage>
        <taxon>Bacteria</taxon>
        <taxon>Pseudomonadati</taxon>
        <taxon>Pseudomonadota</taxon>
        <taxon>Alphaproteobacteria</taxon>
        <taxon>Maricaulales</taxon>
        <taxon>Robiginitomaculaceae</taxon>
        <taxon>Algimonas</taxon>
    </lineage>
</organism>
<feature type="transmembrane region" description="Helical" evidence="1">
    <location>
        <begin position="38"/>
        <end position="56"/>
    </location>
</feature>
<keyword evidence="1" id="KW-1133">Transmembrane helix</keyword>
<protein>
    <recommendedName>
        <fullName evidence="4">CDP-alcohol phosphatidyltransferase family protein</fullName>
    </recommendedName>
</protein>
<accession>A0ABQ5V7G0</accession>
<feature type="transmembrane region" description="Helical" evidence="1">
    <location>
        <begin position="12"/>
        <end position="32"/>
    </location>
</feature>
<reference evidence="2" key="2">
    <citation type="submission" date="2023-01" db="EMBL/GenBank/DDBJ databases">
        <title>Draft genome sequence of Algimonas ampicilliniresistens strain NBRC 108219.</title>
        <authorList>
            <person name="Sun Q."/>
            <person name="Mori K."/>
        </authorList>
    </citation>
    <scope>NUCLEOTIDE SEQUENCE</scope>
    <source>
        <strain evidence="2">NBRC 108219</strain>
    </source>
</reference>
<dbReference type="InterPro" id="IPR043130">
    <property type="entry name" value="CDP-OH_PTrfase_TM_dom"/>
</dbReference>
<name>A0ABQ5V7G0_9PROT</name>
<sequence>MSDSENAGGAFADALTLIRLLATPVIMVLIVWKWPDPQVAILATFLFIIAALTDIFDDWFGGASRSARRRYGWLDDIADTLLITGVLIALSYVLYRNGYFYWAFAVPVGVIVFREVLVGLAKGYELSRYGWPDNILSNAKGGFAMLGTSLLVASPWLTQWIDSLRAGTDRVMEVYNTGSPLIWMAGELSLWVAAIFSIISGFKILSYRRPKEGAA</sequence>
<feature type="transmembrane region" description="Helical" evidence="1">
    <location>
        <begin position="101"/>
        <end position="121"/>
    </location>
</feature>
<dbReference type="Gene3D" id="1.20.120.1760">
    <property type="match status" value="1"/>
</dbReference>
<dbReference type="EMBL" id="BSNK01000001">
    <property type="protein sequence ID" value="GLQ23471.1"/>
    <property type="molecule type" value="Genomic_DNA"/>
</dbReference>
<keyword evidence="3" id="KW-1185">Reference proteome</keyword>
<gene>
    <name evidence="2" type="ORF">GCM10007853_13450</name>
</gene>
<dbReference type="InterPro" id="IPR000462">
    <property type="entry name" value="CDP-OH_P_trans"/>
</dbReference>
<evidence type="ECO:0008006" key="4">
    <source>
        <dbReference type="Google" id="ProtNLM"/>
    </source>
</evidence>
<evidence type="ECO:0000256" key="1">
    <source>
        <dbReference type="SAM" id="Phobius"/>
    </source>
</evidence>
<feature type="transmembrane region" description="Helical" evidence="1">
    <location>
        <begin position="77"/>
        <end position="95"/>
    </location>
</feature>
<keyword evidence="1" id="KW-0472">Membrane</keyword>
<dbReference type="Proteomes" id="UP001161391">
    <property type="component" value="Unassembled WGS sequence"/>
</dbReference>
<dbReference type="Pfam" id="PF01066">
    <property type="entry name" value="CDP-OH_P_transf"/>
    <property type="match status" value="1"/>
</dbReference>
<evidence type="ECO:0000313" key="2">
    <source>
        <dbReference type="EMBL" id="GLQ23471.1"/>
    </source>
</evidence>
<reference evidence="2" key="1">
    <citation type="journal article" date="2014" name="Int. J. Syst. Evol. Microbiol.">
        <title>Complete genome of a new Firmicutes species belonging to the dominant human colonic microbiota ('Ruminococcus bicirculans') reveals two chromosomes and a selective capacity to utilize plant glucans.</title>
        <authorList>
            <consortium name="NISC Comparative Sequencing Program"/>
            <person name="Wegmann U."/>
            <person name="Louis P."/>
            <person name="Goesmann A."/>
            <person name="Henrissat B."/>
            <person name="Duncan S.H."/>
            <person name="Flint H.J."/>
        </authorList>
    </citation>
    <scope>NUCLEOTIDE SEQUENCE</scope>
    <source>
        <strain evidence="2">NBRC 108219</strain>
    </source>
</reference>